<gene>
    <name evidence="2" type="ORF">UFOPK1392_01957</name>
    <name evidence="3" type="ORF">UFOPK3733_02089</name>
</gene>
<evidence type="ECO:0000313" key="3">
    <source>
        <dbReference type="EMBL" id="CAB4954764.1"/>
    </source>
</evidence>
<reference evidence="3" key="1">
    <citation type="submission" date="2020-05" db="EMBL/GenBank/DDBJ databases">
        <authorList>
            <person name="Chiriac C."/>
            <person name="Salcher M."/>
            <person name="Ghai R."/>
            <person name="Kavagutti S V."/>
        </authorList>
    </citation>
    <scope>NUCLEOTIDE SEQUENCE</scope>
</reference>
<accession>A0A6J7KLR0</accession>
<dbReference type="EMBL" id="CAEMXZ010000113">
    <property type="protein sequence ID" value="CAB4324193.1"/>
    <property type="molecule type" value="Genomic_DNA"/>
</dbReference>
<evidence type="ECO:0000313" key="2">
    <source>
        <dbReference type="EMBL" id="CAB4324193.1"/>
    </source>
</evidence>
<protein>
    <submittedName>
        <fullName evidence="3">Unannotated protein</fullName>
    </submittedName>
</protein>
<dbReference type="EMBL" id="CAFBNC010000155">
    <property type="protein sequence ID" value="CAB4954764.1"/>
    <property type="molecule type" value="Genomic_DNA"/>
</dbReference>
<name>A0A6J7KLR0_9ZZZZ</name>
<keyword evidence="1" id="KW-0812">Transmembrane</keyword>
<feature type="transmembrane region" description="Helical" evidence="1">
    <location>
        <begin position="84"/>
        <end position="102"/>
    </location>
</feature>
<sequence>MTYVILFILAMVWAIYLANWLRTRNESTRTNSISSFSSHMNTLQRATPRTGLPVASRVRTFPGSSSFAPARSSASTAKQRRRNVLMALLGATGVTFLGSIVMGGPLTLLFALSLVLTGAYVFLLFNAQQRVEERRVKVRHLPTQSRVRDERVDFFAEDRVGEVSGEQYPRIQAVGSR</sequence>
<evidence type="ECO:0000256" key="1">
    <source>
        <dbReference type="SAM" id="Phobius"/>
    </source>
</evidence>
<keyword evidence="1" id="KW-0472">Membrane</keyword>
<keyword evidence="1" id="KW-1133">Transmembrane helix</keyword>
<proteinExistence type="predicted"/>
<feature type="transmembrane region" description="Helical" evidence="1">
    <location>
        <begin position="108"/>
        <end position="127"/>
    </location>
</feature>
<feature type="transmembrane region" description="Helical" evidence="1">
    <location>
        <begin position="6"/>
        <end position="22"/>
    </location>
</feature>
<dbReference type="AlphaFoldDB" id="A0A6J7KLR0"/>
<organism evidence="3">
    <name type="scientific">freshwater metagenome</name>
    <dbReference type="NCBI Taxonomy" id="449393"/>
    <lineage>
        <taxon>unclassified sequences</taxon>
        <taxon>metagenomes</taxon>
        <taxon>ecological metagenomes</taxon>
    </lineage>
</organism>